<name>A0A0B7G0J5_THACB</name>
<dbReference type="CDD" id="cd00161">
    <property type="entry name" value="beta-trefoil_Ricin-like"/>
    <property type="match status" value="1"/>
</dbReference>
<gene>
    <name evidence="1" type="ORF">RSOLAG1IB_04955</name>
</gene>
<proteinExistence type="predicted"/>
<reference evidence="1 2" key="1">
    <citation type="submission" date="2014-11" db="EMBL/GenBank/DDBJ databases">
        <authorList>
            <person name="Wibberg Daniel"/>
        </authorList>
    </citation>
    <scope>NUCLEOTIDE SEQUENCE [LARGE SCALE GENOMIC DNA]</scope>
    <source>
        <strain evidence="1">Rhizoctonia solani AG1-IB 7/3/14</strain>
    </source>
</reference>
<dbReference type="InterPro" id="IPR035992">
    <property type="entry name" value="Ricin_B-like_lectins"/>
</dbReference>
<sequence length="277" mass="31133">MPLSPGTYTIYDTDSGCVLDDYGGPKWIGTWPYHGGDSQKWRVKRYPGSSGYVFQNVVTNRYLPTGVNGSYTIGVGEGDAGIFTLNHQFQDIYLIKLIETDSAHLDHPYIELQINDRRYTPVGFSQKDIDTLKGCFWRFVKISDDAGNIPNPKFNHSSAPELSAEKPGSLYTNEAHLYTDMLFNMPRTPFTRDQRIAALDWAPSSQGLGPYTDEAHLYTDMLFNMPRAPFTRVQRIAVLDWARKLSAINVPTIESFDECERLLETAAGNTNNLGRSG</sequence>
<dbReference type="EMBL" id="LN679106">
    <property type="protein sequence ID" value="CEL62599.1"/>
    <property type="molecule type" value="Genomic_DNA"/>
</dbReference>
<dbReference type="Proteomes" id="UP000059188">
    <property type="component" value="Unassembled WGS sequence"/>
</dbReference>
<evidence type="ECO:0000313" key="2">
    <source>
        <dbReference type="Proteomes" id="UP000059188"/>
    </source>
</evidence>
<protein>
    <recommendedName>
        <fullName evidence="3">Ricin B lectin domain-containing protein</fullName>
    </recommendedName>
</protein>
<keyword evidence="2" id="KW-1185">Reference proteome</keyword>
<accession>A0A0B7G0J5</accession>
<dbReference type="SUPFAM" id="SSF50370">
    <property type="entry name" value="Ricin B-like lectins"/>
    <property type="match status" value="1"/>
</dbReference>
<dbReference type="Gene3D" id="2.80.10.50">
    <property type="match status" value="1"/>
</dbReference>
<organism evidence="1 2">
    <name type="scientific">Thanatephorus cucumeris (strain AG1-IB / isolate 7/3/14)</name>
    <name type="common">Lettuce bottom rot fungus</name>
    <name type="synonym">Rhizoctonia solani</name>
    <dbReference type="NCBI Taxonomy" id="1108050"/>
    <lineage>
        <taxon>Eukaryota</taxon>
        <taxon>Fungi</taxon>
        <taxon>Dikarya</taxon>
        <taxon>Basidiomycota</taxon>
        <taxon>Agaricomycotina</taxon>
        <taxon>Agaricomycetes</taxon>
        <taxon>Cantharellales</taxon>
        <taxon>Ceratobasidiaceae</taxon>
        <taxon>Rhizoctonia</taxon>
        <taxon>Rhizoctonia solani AG-1</taxon>
    </lineage>
</organism>
<evidence type="ECO:0000313" key="1">
    <source>
        <dbReference type="EMBL" id="CEL62599.1"/>
    </source>
</evidence>
<evidence type="ECO:0008006" key="3">
    <source>
        <dbReference type="Google" id="ProtNLM"/>
    </source>
</evidence>
<dbReference type="AlphaFoldDB" id="A0A0B7G0J5"/>
<dbReference type="OrthoDB" id="3210353at2759"/>